<dbReference type="PANTHER" id="PTHR14859:SF1">
    <property type="entry name" value="PGAP2-INTERACTING PROTEIN"/>
    <property type="match status" value="1"/>
</dbReference>
<name>A0A2X0QVZ7_9PROT</name>
<gene>
    <name evidence="2" type="primary">ybhP</name>
    <name evidence="2" type="ORF">NITFAB_1267</name>
</gene>
<reference evidence="2" key="1">
    <citation type="submission" date="2018-05" db="EMBL/GenBank/DDBJ databases">
        <authorList>
            <person name="Lanie J.A."/>
            <person name="Ng W.-L."/>
            <person name="Kazmierczak K.M."/>
            <person name="Andrzejewski T.M."/>
            <person name="Davidsen T.M."/>
            <person name="Wayne K.J."/>
            <person name="Tettelin H."/>
            <person name="Glass J.I."/>
            <person name="Rusch D."/>
            <person name="Podicherti R."/>
            <person name="Tsui H.-C.T."/>
            <person name="Winkler M.E."/>
        </authorList>
    </citation>
    <scope>NUCLEOTIDE SEQUENCE</scope>
    <source>
        <strain evidence="2">KNB</strain>
    </source>
</reference>
<evidence type="ECO:0000313" key="2">
    <source>
        <dbReference type="EMBL" id="SPS05677.1"/>
    </source>
</evidence>
<dbReference type="Gene3D" id="3.60.10.10">
    <property type="entry name" value="Endonuclease/exonuclease/phosphatase"/>
    <property type="match status" value="1"/>
</dbReference>
<keyword evidence="2" id="KW-0378">Hydrolase</keyword>
<dbReference type="Pfam" id="PF03372">
    <property type="entry name" value="Exo_endo_phos"/>
    <property type="match status" value="1"/>
</dbReference>
<dbReference type="GO" id="GO:0016787">
    <property type="term" value="F:hydrolase activity"/>
    <property type="evidence" value="ECO:0007669"/>
    <property type="project" value="UniProtKB-KW"/>
</dbReference>
<dbReference type="GO" id="GO:0016020">
    <property type="term" value="C:membrane"/>
    <property type="evidence" value="ECO:0007669"/>
    <property type="project" value="GOC"/>
</dbReference>
<evidence type="ECO:0000259" key="1">
    <source>
        <dbReference type="Pfam" id="PF03372"/>
    </source>
</evidence>
<dbReference type="EMBL" id="LS423452">
    <property type="protein sequence ID" value="SPS05677.1"/>
    <property type="molecule type" value="Genomic_DNA"/>
</dbReference>
<dbReference type="InterPro" id="IPR036691">
    <property type="entry name" value="Endo/exonu/phosph_ase_sf"/>
</dbReference>
<dbReference type="InterPro" id="IPR005135">
    <property type="entry name" value="Endo/exonuclease/phosphatase"/>
</dbReference>
<organism evidence="2">
    <name type="scientific">Candidatus Nitrotoga fabula</name>
    <dbReference type="NCBI Taxonomy" id="2182327"/>
    <lineage>
        <taxon>Bacteria</taxon>
        <taxon>Pseudomonadati</taxon>
        <taxon>Pseudomonadota</taxon>
        <taxon>Betaproteobacteria</taxon>
        <taxon>Nitrosomonadales</taxon>
        <taxon>Gallionellaceae</taxon>
        <taxon>Candidatus Nitrotoga</taxon>
    </lineage>
</organism>
<dbReference type="AlphaFoldDB" id="A0A2X0QVZ7"/>
<feature type="domain" description="Endonuclease/exonuclease/phosphatase" evidence="1">
    <location>
        <begin position="7"/>
        <end position="241"/>
    </location>
</feature>
<dbReference type="InterPro" id="IPR051916">
    <property type="entry name" value="GPI-anchor_lipid_remodeler"/>
</dbReference>
<sequence>MTTLNIVTYNIHKGLSHFNQRIVLHELRERLRELNADILFLQEVRGENSMDVLRFQGHSSSPQHEFLADQIWSHHAYGKNAVYIGGHHGNAIISRYPIVDWANQDVSAHRFERRGLLHCVIDLPQTEEGKIRQPLHCICVHFGLFKRGRGVQFNALVERIRQTVPEDASLIVAGDFNDWRNSANRLLTSELHLHEVFEAKHGMPARSFPAGLPFLRMDRIYVRGLTIQHSQVHGWRKISDHVALSATLNL</sequence>
<dbReference type="GO" id="GO:0006506">
    <property type="term" value="P:GPI anchor biosynthetic process"/>
    <property type="evidence" value="ECO:0007669"/>
    <property type="project" value="TreeGrafter"/>
</dbReference>
<accession>A0A2X0QVZ7</accession>
<dbReference type="PANTHER" id="PTHR14859">
    <property type="entry name" value="CALCOFLUOR WHITE HYPERSENSITIVE PROTEIN PRECURSOR"/>
    <property type="match status" value="1"/>
</dbReference>
<proteinExistence type="predicted"/>
<protein>
    <submittedName>
        <fullName evidence="2">Putative metal-dependent hydrolase</fullName>
    </submittedName>
</protein>
<dbReference type="SUPFAM" id="SSF56219">
    <property type="entry name" value="DNase I-like"/>
    <property type="match status" value="1"/>
</dbReference>